<feature type="transmembrane region" description="Helical" evidence="2">
    <location>
        <begin position="35"/>
        <end position="54"/>
    </location>
</feature>
<feature type="transmembrane region" description="Helical" evidence="2">
    <location>
        <begin position="166"/>
        <end position="191"/>
    </location>
</feature>
<accession>A0AAD7GYW9</accession>
<comment type="caution">
    <text evidence="3">The sequence shown here is derived from an EMBL/GenBank/DDBJ whole genome shotgun (WGS) entry which is preliminary data.</text>
</comment>
<keyword evidence="2" id="KW-0812">Transmembrane</keyword>
<dbReference type="AlphaFoldDB" id="A0AAD7GYW9"/>
<reference evidence="3" key="1">
    <citation type="submission" date="2023-03" db="EMBL/GenBank/DDBJ databases">
        <title>Massive genome expansion in bonnet fungi (Mycena s.s.) driven by repeated elements and novel gene families across ecological guilds.</title>
        <authorList>
            <consortium name="Lawrence Berkeley National Laboratory"/>
            <person name="Harder C.B."/>
            <person name="Miyauchi S."/>
            <person name="Viragh M."/>
            <person name="Kuo A."/>
            <person name="Thoen E."/>
            <person name="Andreopoulos B."/>
            <person name="Lu D."/>
            <person name="Skrede I."/>
            <person name="Drula E."/>
            <person name="Henrissat B."/>
            <person name="Morin E."/>
            <person name="Kohler A."/>
            <person name="Barry K."/>
            <person name="LaButti K."/>
            <person name="Morin E."/>
            <person name="Salamov A."/>
            <person name="Lipzen A."/>
            <person name="Mereny Z."/>
            <person name="Hegedus B."/>
            <person name="Baldrian P."/>
            <person name="Stursova M."/>
            <person name="Weitz H."/>
            <person name="Taylor A."/>
            <person name="Grigoriev I.V."/>
            <person name="Nagy L.G."/>
            <person name="Martin F."/>
            <person name="Kauserud H."/>
        </authorList>
    </citation>
    <scope>NUCLEOTIDE SEQUENCE</scope>
    <source>
        <strain evidence="3">CBHHK067</strain>
    </source>
</reference>
<evidence type="ECO:0000256" key="2">
    <source>
        <dbReference type="SAM" id="Phobius"/>
    </source>
</evidence>
<name>A0AAD7GYW9_MYCRO</name>
<sequence length="334" mass="36913">MAIDLDALVRVFSFPRASLSVRIYRKRGLRTRVNHVMFGITIFMYLLSTAYWAYSLASGANQMYSYIGLAINPSKTLPDHTLVTQWAPLFNALTLINYVLSDGVVVWRAWVICLRNHRKYLWITIALLGITALTVLLTIATRIAGLIESPIVSLPNGNMLRRIIDIAQVTTLITSLLSNLTATGVVSVTAWRHWRIIRSTFTDKKSTRSNQILLLVVESGVVFCFSAIAVLLSALIRLPQGTLGDLYTPCQVQIAGAYPSIVLLLVNTQGSLNESSYTETAQHTGSIVFAPHSQNTTSLNFARNPAISGTEMRDNPFREIPLSGKGRLSDERSA</sequence>
<gene>
    <name evidence="3" type="ORF">B0H17DRAFT_917027</name>
</gene>
<evidence type="ECO:0000256" key="1">
    <source>
        <dbReference type="SAM" id="MobiDB-lite"/>
    </source>
</evidence>
<proteinExistence type="predicted"/>
<evidence type="ECO:0000313" key="4">
    <source>
        <dbReference type="Proteomes" id="UP001221757"/>
    </source>
</evidence>
<dbReference type="Proteomes" id="UP001221757">
    <property type="component" value="Unassembled WGS sequence"/>
</dbReference>
<keyword evidence="2" id="KW-0472">Membrane</keyword>
<protein>
    <submittedName>
        <fullName evidence="3">Uncharacterized protein</fullName>
    </submittedName>
</protein>
<keyword evidence="4" id="KW-1185">Reference proteome</keyword>
<organism evidence="3 4">
    <name type="scientific">Mycena rosella</name>
    <name type="common">Pink bonnet</name>
    <name type="synonym">Agaricus rosellus</name>
    <dbReference type="NCBI Taxonomy" id="1033263"/>
    <lineage>
        <taxon>Eukaryota</taxon>
        <taxon>Fungi</taxon>
        <taxon>Dikarya</taxon>
        <taxon>Basidiomycota</taxon>
        <taxon>Agaricomycotina</taxon>
        <taxon>Agaricomycetes</taxon>
        <taxon>Agaricomycetidae</taxon>
        <taxon>Agaricales</taxon>
        <taxon>Marasmiineae</taxon>
        <taxon>Mycenaceae</taxon>
        <taxon>Mycena</taxon>
    </lineage>
</organism>
<feature type="transmembrane region" description="Helical" evidence="2">
    <location>
        <begin position="212"/>
        <end position="236"/>
    </location>
</feature>
<keyword evidence="2" id="KW-1133">Transmembrane helix</keyword>
<feature type="region of interest" description="Disordered" evidence="1">
    <location>
        <begin position="307"/>
        <end position="334"/>
    </location>
</feature>
<evidence type="ECO:0000313" key="3">
    <source>
        <dbReference type="EMBL" id="KAJ7708331.1"/>
    </source>
</evidence>
<feature type="transmembrane region" description="Helical" evidence="2">
    <location>
        <begin position="86"/>
        <end position="108"/>
    </location>
</feature>
<dbReference type="EMBL" id="JARKIE010000004">
    <property type="protein sequence ID" value="KAJ7708331.1"/>
    <property type="molecule type" value="Genomic_DNA"/>
</dbReference>
<feature type="transmembrane region" description="Helical" evidence="2">
    <location>
        <begin position="120"/>
        <end position="146"/>
    </location>
</feature>